<dbReference type="SUPFAM" id="SSF53098">
    <property type="entry name" value="Ribonuclease H-like"/>
    <property type="match status" value="1"/>
</dbReference>
<dbReference type="InterPro" id="IPR050951">
    <property type="entry name" value="Retrovirus_Pol_polyprotein"/>
</dbReference>
<dbReference type="EMBL" id="CACVKT020001359">
    <property type="protein sequence ID" value="CAC5367355.1"/>
    <property type="molecule type" value="Genomic_DNA"/>
</dbReference>
<evidence type="ECO:0000313" key="2">
    <source>
        <dbReference type="EMBL" id="CAC5367355.1"/>
    </source>
</evidence>
<reference evidence="2 3" key="1">
    <citation type="submission" date="2020-06" db="EMBL/GenBank/DDBJ databases">
        <authorList>
            <person name="Li R."/>
            <person name="Bekaert M."/>
        </authorList>
    </citation>
    <scope>NUCLEOTIDE SEQUENCE [LARGE SCALE GENOMIC DNA]</scope>
    <source>
        <strain evidence="3">wild</strain>
    </source>
</reference>
<evidence type="ECO:0000259" key="1">
    <source>
        <dbReference type="Pfam" id="PF17921"/>
    </source>
</evidence>
<dbReference type="PANTHER" id="PTHR37984">
    <property type="entry name" value="PROTEIN CBG26694"/>
    <property type="match status" value="1"/>
</dbReference>
<dbReference type="PANTHER" id="PTHR37984:SF11">
    <property type="entry name" value="INTEGRASE CATALYTIC DOMAIN-CONTAINING PROTEIN"/>
    <property type="match status" value="1"/>
</dbReference>
<feature type="domain" description="Integrase zinc-binding" evidence="1">
    <location>
        <begin position="93"/>
        <end position="144"/>
    </location>
</feature>
<dbReference type="InterPro" id="IPR012337">
    <property type="entry name" value="RNaseH-like_sf"/>
</dbReference>
<evidence type="ECO:0000313" key="3">
    <source>
        <dbReference type="Proteomes" id="UP000507470"/>
    </source>
</evidence>
<organism evidence="2 3">
    <name type="scientific">Mytilus coruscus</name>
    <name type="common">Sea mussel</name>
    <dbReference type="NCBI Taxonomy" id="42192"/>
    <lineage>
        <taxon>Eukaryota</taxon>
        <taxon>Metazoa</taxon>
        <taxon>Spiralia</taxon>
        <taxon>Lophotrochozoa</taxon>
        <taxon>Mollusca</taxon>
        <taxon>Bivalvia</taxon>
        <taxon>Autobranchia</taxon>
        <taxon>Pteriomorphia</taxon>
        <taxon>Mytilida</taxon>
        <taxon>Mytiloidea</taxon>
        <taxon>Mytilidae</taxon>
        <taxon>Mytilinae</taxon>
        <taxon>Mytilus</taxon>
    </lineage>
</organism>
<dbReference type="AlphaFoldDB" id="A0A6J8AFT0"/>
<dbReference type="Pfam" id="PF17921">
    <property type="entry name" value="Integrase_H2C2"/>
    <property type="match status" value="1"/>
</dbReference>
<dbReference type="Gene3D" id="1.10.340.70">
    <property type="match status" value="1"/>
</dbReference>
<gene>
    <name evidence="2" type="ORF">MCOR_7294</name>
</gene>
<name>A0A6J8AFT0_MYTCO</name>
<keyword evidence="3" id="KW-1185">Reference proteome</keyword>
<sequence length="218" mass="25388">MFNKTTIKLPPHIEKLVMDMQDVDFELIYEPGKDEADPLDFLSRHPLPEKKTDQTEKIIKAIIANEHAVVLERLQEETLRTCIQTKSNSYTGKLQQRVIRAAHSIGHLGMTKTKQMFREKYWFPTMNSMVEKIIGQCYECQVTTKQHKEEPLKMTLIPEKPWEIVSIDFGGPYPNGHYNLVVRDKRTRYLMVESLRTITGKETIEKLRKIFSTHGTPS</sequence>
<dbReference type="GO" id="GO:0003676">
    <property type="term" value="F:nucleic acid binding"/>
    <property type="evidence" value="ECO:0007669"/>
    <property type="project" value="InterPro"/>
</dbReference>
<dbReference type="Gene3D" id="3.30.420.10">
    <property type="entry name" value="Ribonuclease H-like superfamily/Ribonuclease H"/>
    <property type="match status" value="1"/>
</dbReference>
<dbReference type="InterPro" id="IPR041588">
    <property type="entry name" value="Integrase_H2C2"/>
</dbReference>
<dbReference type="OrthoDB" id="5951220at2759"/>
<dbReference type="Proteomes" id="UP000507470">
    <property type="component" value="Unassembled WGS sequence"/>
</dbReference>
<proteinExistence type="predicted"/>
<accession>A0A6J8AFT0</accession>
<protein>
    <recommendedName>
        <fullName evidence="1">Integrase zinc-binding domain-containing protein</fullName>
    </recommendedName>
</protein>
<dbReference type="InterPro" id="IPR036397">
    <property type="entry name" value="RNaseH_sf"/>
</dbReference>